<evidence type="ECO:0000313" key="6">
    <source>
        <dbReference type="EMBL" id="MBO1752055.1"/>
    </source>
</evidence>
<keyword evidence="2 4" id="KW-0238">DNA-binding</keyword>
<comment type="caution">
    <text evidence="6">The sequence shown here is derived from an EMBL/GenBank/DDBJ whole genome shotgun (WGS) entry which is preliminary data.</text>
</comment>
<evidence type="ECO:0000256" key="4">
    <source>
        <dbReference type="PROSITE-ProRule" id="PRU00335"/>
    </source>
</evidence>
<dbReference type="InterPro" id="IPR009057">
    <property type="entry name" value="Homeodomain-like_sf"/>
</dbReference>
<dbReference type="EMBL" id="JAGEMK010000004">
    <property type="protein sequence ID" value="MBO1752055.1"/>
    <property type="molecule type" value="Genomic_DNA"/>
</dbReference>
<dbReference type="Proteomes" id="UP000664209">
    <property type="component" value="Unassembled WGS sequence"/>
</dbReference>
<reference evidence="6" key="1">
    <citation type="submission" date="2021-03" db="EMBL/GenBank/DDBJ databases">
        <title>Actinotalea soli sp. nov., isolated from soil.</title>
        <authorList>
            <person name="Ping W."/>
            <person name="Zhang J."/>
        </authorList>
    </citation>
    <scope>NUCLEOTIDE SEQUENCE</scope>
    <source>
        <strain evidence="6">BY-33</strain>
    </source>
</reference>
<evidence type="ECO:0000259" key="5">
    <source>
        <dbReference type="PROSITE" id="PS50977"/>
    </source>
</evidence>
<dbReference type="PANTHER" id="PTHR30055:SF234">
    <property type="entry name" value="HTH-TYPE TRANSCRIPTIONAL REGULATOR BETI"/>
    <property type="match status" value="1"/>
</dbReference>
<dbReference type="InterPro" id="IPR036271">
    <property type="entry name" value="Tet_transcr_reg_TetR-rel_C_sf"/>
</dbReference>
<dbReference type="InterPro" id="IPR050109">
    <property type="entry name" value="HTH-type_TetR-like_transc_reg"/>
</dbReference>
<sequence>MPTATIKPLRADAQRNRDRLLAVATAALLEDVDTPLETIAERAQVGIGTLYRHFPNRDVLVEAVYRHEVEELCDAAPLLLDGDRPAIEALRDWAGHFVRYAAAKRGLAATLRAAVGSDSPLFAETRERIVGALDVLLEACRAEGSVRSDVGAEDVVLAMSAVWLVPDGDQWDAQVRRLLDLVVDGLRFGAGGSGSAP</sequence>
<feature type="domain" description="HTH tetR-type" evidence="5">
    <location>
        <begin position="14"/>
        <end position="72"/>
    </location>
</feature>
<dbReference type="GO" id="GO:0000976">
    <property type="term" value="F:transcription cis-regulatory region binding"/>
    <property type="evidence" value="ECO:0007669"/>
    <property type="project" value="TreeGrafter"/>
</dbReference>
<dbReference type="InterPro" id="IPR001647">
    <property type="entry name" value="HTH_TetR"/>
</dbReference>
<dbReference type="RefSeq" id="WP_208055742.1">
    <property type="nucleotide sequence ID" value="NZ_JAGEMK010000004.1"/>
</dbReference>
<dbReference type="GO" id="GO:0003700">
    <property type="term" value="F:DNA-binding transcription factor activity"/>
    <property type="evidence" value="ECO:0007669"/>
    <property type="project" value="TreeGrafter"/>
</dbReference>
<dbReference type="InterPro" id="IPR049445">
    <property type="entry name" value="TetR_SbtR-like_C"/>
</dbReference>
<keyword evidence="7" id="KW-1185">Reference proteome</keyword>
<evidence type="ECO:0000313" key="7">
    <source>
        <dbReference type="Proteomes" id="UP000664209"/>
    </source>
</evidence>
<proteinExistence type="predicted"/>
<dbReference type="PANTHER" id="PTHR30055">
    <property type="entry name" value="HTH-TYPE TRANSCRIPTIONAL REGULATOR RUTR"/>
    <property type="match status" value="1"/>
</dbReference>
<keyword evidence="3" id="KW-0804">Transcription</keyword>
<feature type="DNA-binding region" description="H-T-H motif" evidence="4">
    <location>
        <begin position="35"/>
        <end position="54"/>
    </location>
</feature>
<accession>A0A939LST9</accession>
<dbReference type="Pfam" id="PF21597">
    <property type="entry name" value="TetR_C_43"/>
    <property type="match status" value="1"/>
</dbReference>
<evidence type="ECO:0000256" key="2">
    <source>
        <dbReference type="ARBA" id="ARBA00023125"/>
    </source>
</evidence>
<evidence type="ECO:0000256" key="1">
    <source>
        <dbReference type="ARBA" id="ARBA00023015"/>
    </source>
</evidence>
<dbReference type="SUPFAM" id="SSF46689">
    <property type="entry name" value="Homeodomain-like"/>
    <property type="match status" value="1"/>
</dbReference>
<dbReference type="PROSITE" id="PS50977">
    <property type="entry name" value="HTH_TETR_2"/>
    <property type="match status" value="1"/>
</dbReference>
<gene>
    <name evidence="6" type="ORF">J4G33_09595</name>
</gene>
<dbReference type="Gene3D" id="1.10.357.10">
    <property type="entry name" value="Tetracycline Repressor, domain 2"/>
    <property type="match status" value="1"/>
</dbReference>
<name>A0A939LST9_9CELL</name>
<dbReference type="SUPFAM" id="SSF48498">
    <property type="entry name" value="Tetracyclin repressor-like, C-terminal domain"/>
    <property type="match status" value="1"/>
</dbReference>
<evidence type="ECO:0000256" key="3">
    <source>
        <dbReference type="ARBA" id="ARBA00023163"/>
    </source>
</evidence>
<protein>
    <submittedName>
        <fullName evidence="6">TetR/AcrR family transcriptional regulator</fullName>
    </submittedName>
</protein>
<dbReference type="AlphaFoldDB" id="A0A939LST9"/>
<dbReference type="Pfam" id="PF00440">
    <property type="entry name" value="TetR_N"/>
    <property type="match status" value="1"/>
</dbReference>
<organism evidence="6 7">
    <name type="scientific">Actinotalea soli</name>
    <dbReference type="NCBI Taxonomy" id="2819234"/>
    <lineage>
        <taxon>Bacteria</taxon>
        <taxon>Bacillati</taxon>
        <taxon>Actinomycetota</taxon>
        <taxon>Actinomycetes</taxon>
        <taxon>Micrococcales</taxon>
        <taxon>Cellulomonadaceae</taxon>
        <taxon>Actinotalea</taxon>
    </lineage>
</organism>
<keyword evidence="1" id="KW-0805">Transcription regulation</keyword>